<dbReference type="RefSeq" id="WP_225892434.1">
    <property type="nucleotide sequence ID" value="NZ_CP045226.1"/>
</dbReference>
<dbReference type="AlphaFoldDB" id="A0A5P8VZL6"/>
<organism evidence="2 3">
    <name type="scientific">Nostoc sphaeroides CCNUC1</name>
    <dbReference type="NCBI Taxonomy" id="2653204"/>
    <lineage>
        <taxon>Bacteria</taxon>
        <taxon>Bacillati</taxon>
        <taxon>Cyanobacteriota</taxon>
        <taxon>Cyanophyceae</taxon>
        <taxon>Nostocales</taxon>
        <taxon>Nostocaceae</taxon>
        <taxon>Nostoc</taxon>
    </lineage>
</organism>
<dbReference type="KEGG" id="nsh:GXM_03367"/>
<dbReference type="GO" id="GO:0008168">
    <property type="term" value="F:methyltransferase activity"/>
    <property type="evidence" value="ECO:0007669"/>
    <property type="project" value="UniProtKB-KW"/>
</dbReference>
<evidence type="ECO:0000313" key="2">
    <source>
        <dbReference type="EMBL" id="QFS45888.1"/>
    </source>
</evidence>
<proteinExistence type="predicted"/>
<keyword evidence="2" id="KW-0489">Methyltransferase</keyword>
<dbReference type="Proteomes" id="UP000326678">
    <property type="component" value="Chromosome Gxm1"/>
</dbReference>
<keyword evidence="2" id="KW-0808">Transferase</keyword>
<protein>
    <submittedName>
        <fullName evidence="2">SAM-dependent methyltransferase</fullName>
    </submittedName>
</protein>
<evidence type="ECO:0000256" key="1">
    <source>
        <dbReference type="SAM" id="MobiDB-lite"/>
    </source>
</evidence>
<accession>A0A5P8VZL6</accession>
<dbReference type="GO" id="GO:0032259">
    <property type="term" value="P:methylation"/>
    <property type="evidence" value="ECO:0007669"/>
    <property type="project" value="UniProtKB-KW"/>
</dbReference>
<dbReference type="EMBL" id="CP045226">
    <property type="protein sequence ID" value="QFS45888.1"/>
    <property type="molecule type" value="Genomic_DNA"/>
</dbReference>
<reference evidence="2 3" key="1">
    <citation type="submission" date="2019-10" db="EMBL/GenBank/DDBJ databases">
        <title>Genomic and transcriptomic insights into the perfect genentic adaptation of a filamentous nitrogen-fixing cyanobacterium to rice fields.</title>
        <authorList>
            <person name="Chen Z."/>
        </authorList>
    </citation>
    <scope>NUCLEOTIDE SEQUENCE [LARGE SCALE GENOMIC DNA]</scope>
    <source>
        <strain evidence="2">CCNUC1</strain>
    </source>
</reference>
<feature type="region of interest" description="Disordered" evidence="1">
    <location>
        <begin position="1"/>
        <end position="28"/>
    </location>
</feature>
<sequence>MTRGHFSEFEQCYGDEPNGNSPRVDLGENGRFRCFTREQITKRNENLDISWLRDDSLRSGDNLPEPEIIAAEIMEKLRIATKEMEGLMILLEGEEAAEAVSASVGMPTLE</sequence>
<gene>
    <name evidence="2" type="ORF">GXM_03367</name>
</gene>
<evidence type="ECO:0000313" key="3">
    <source>
        <dbReference type="Proteomes" id="UP000326678"/>
    </source>
</evidence>
<keyword evidence="3" id="KW-1185">Reference proteome</keyword>
<name>A0A5P8VZL6_9NOSO</name>